<accession>X0SJ14</accession>
<comment type="caution">
    <text evidence="1">The sequence shown here is derived from an EMBL/GenBank/DDBJ whole genome shotgun (WGS) entry which is preliminary data.</text>
</comment>
<protein>
    <submittedName>
        <fullName evidence="1">Uncharacterized protein</fullName>
    </submittedName>
</protein>
<evidence type="ECO:0000313" key="1">
    <source>
        <dbReference type="EMBL" id="GAF75101.1"/>
    </source>
</evidence>
<gene>
    <name evidence="1" type="ORF">S01H1_10886</name>
</gene>
<proteinExistence type="predicted"/>
<reference evidence="1" key="1">
    <citation type="journal article" date="2014" name="Front. Microbiol.">
        <title>High frequency of phylogenetically diverse reductive dehalogenase-homologous genes in deep subseafloor sedimentary metagenomes.</title>
        <authorList>
            <person name="Kawai M."/>
            <person name="Futagami T."/>
            <person name="Toyoda A."/>
            <person name="Takaki Y."/>
            <person name="Nishi S."/>
            <person name="Hori S."/>
            <person name="Arai W."/>
            <person name="Tsubouchi T."/>
            <person name="Morono Y."/>
            <person name="Uchiyama I."/>
            <person name="Ito T."/>
            <person name="Fujiyama A."/>
            <person name="Inagaki F."/>
            <person name="Takami H."/>
        </authorList>
    </citation>
    <scope>NUCLEOTIDE SEQUENCE</scope>
    <source>
        <strain evidence="1">Expedition CK06-06</strain>
    </source>
</reference>
<name>X0SJ14_9ZZZZ</name>
<sequence length="52" mass="6251">MEELKKYLSELEHNLSCVNDQSEGRVRFNMLEIQSWINDMNKIILQTHKEQS</sequence>
<dbReference type="EMBL" id="BARS01005549">
    <property type="protein sequence ID" value="GAF75101.1"/>
    <property type="molecule type" value="Genomic_DNA"/>
</dbReference>
<dbReference type="AlphaFoldDB" id="X0SJ14"/>
<organism evidence="1">
    <name type="scientific">marine sediment metagenome</name>
    <dbReference type="NCBI Taxonomy" id="412755"/>
    <lineage>
        <taxon>unclassified sequences</taxon>
        <taxon>metagenomes</taxon>
        <taxon>ecological metagenomes</taxon>
    </lineage>
</organism>